<dbReference type="Proteomes" id="UP000324222">
    <property type="component" value="Unassembled WGS sequence"/>
</dbReference>
<gene>
    <name evidence="1" type="ORF">E2C01_037902</name>
</gene>
<reference evidence="1 2" key="1">
    <citation type="submission" date="2019-05" db="EMBL/GenBank/DDBJ databases">
        <title>Another draft genome of Portunus trituberculatus and its Hox gene families provides insights of decapod evolution.</title>
        <authorList>
            <person name="Jeong J.-H."/>
            <person name="Song I."/>
            <person name="Kim S."/>
            <person name="Choi T."/>
            <person name="Kim D."/>
            <person name="Ryu S."/>
            <person name="Kim W."/>
        </authorList>
    </citation>
    <scope>NUCLEOTIDE SEQUENCE [LARGE SCALE GENOMIC DNA]</scope>
    <source>
        <tissue evidence="1">Muscle</tissue>
    </source>
</reference>
<sequence>MHQKVFRFSHLKRHSCAVHLAGGPVETPIEVVPMKGTDLKSTCSLLRMVGERTQQHLAGTPVEGAECAAIA</sequence>
<dbReference type="EMBL" id="VSRR010006190">
    <property type="protein sequence ID" value="MPC44235.1"/>
    <property type="molecule type" value="Genomic_DNA"/>
</dbReference>
<keyword evidence="2" id="KW-1185">Reference proteome</keyword>
<comment type="caution">
    <text evidence="1">The sequence shown here is derived from an EMBL/GenBank/DDBJ whole genome shotgun (WGS) entry which is preliminary data.</text>
</comment>
<proteinExistence type="predicted"/>
<evidence type="ECO:0000313" key="2">
    <source>
        <dbReference type="Proteomes" id="UP000324222"/>
    </source>
</evidence>
<organism evidence="1 2">
    <name type="scientific">Portunus trituberculatus</name>
    <name type="common">Swimming crab</name>
    <name type="synonym">Neptunus trituberculatus</name>
    <dbReference type="NCBI Taxonomy" id="210409"/>
    <lineage>
        <taxon>Eukaryota</taxon>
        <taxon>Metazoa</taxon>
        <taxon>Ecdysozoa</taxon>
        <taxon>Arthropoda</taxon>
        <taxon>Crustacea</taxon>
        <taxon>Multicrustacea</taxon>
        <taxon>Malacostraca</taxon>
        <taxon>Eumalacostraca</taxon>
        <taxon>Eucarida</taxon>
        <taxon>Decapoda</taxon>
        <taxon>Pleocyemata</taxon>
        <taxon>Brachyura</taxon>
        <taxon>Eubrachyura</taxon>
        <taxon>Portunoidea</taxon>
        <taxon>Portunidae</taxon>
        <taxon>Portuninae</taxon>
        <taxon>Portunus</taxon>
    </lineage>
</organism>
<name>A0A5B7FFB1_PORTR</name>
<evidence type="ECO:0000313" key="1">
    <source>
        <dbReference type="EMBL" id="MPC44235.1"/>
    </source>
</evidence>
<accession>A0A5B7FFB1</accession>
<protein>
    <submittedName>
        <fullName evidence="1">Uncharacterized protein</fullName>
    </submittedName>
</protein>
<dbReference type="AlphaFoldDB" id="A0A5B7FFB1"/>